<gene>
    <name evidence="3" type="ORF">SAMN02745124_00243</name>
</gene>
<dbReference type="AlphaFoldDB" id="A0A1M5SAC9"/>
<dbReference type="OrthoDB" id="10017658at2"/>
<organism evidence="3 4">
    <name type="scientific">Desulfofustis glycolicus DSM 9705</name>
    <dbReference type="NCBI Taxonomy" id="1121409"/>
    <lineage>
        <taxon>Bacteria</taxon>
        <taxon>Pseudomonadati</taxon>
        <taxon>Thermodesulfobacteriota</taxon>
        <taxon>Desulfobulbia</taxon>
        <taxon>Desulfobulbales</taxon>
        <taxon>Desulfocapsaceae</taxon>
        <taxon>Desulfofustis</taxon>
    </lineage>
</organism>
<feature type="compositionally biased region" description="Gly residues" evidence="2">
    <location>
        <begin position="9"/>
        <end position="21"/>
    </location>
</feature>
<evidence type="ECO:0000256" key="2">
    <source>
        <dbReference type="SAM" id="MobiDB-lite"/>
    </source>
</evidence>
<dbReference type="STRING" id="1121409.SAMN02745124_00243"/>
<proteinExistence type="predicted"/>
<evidence type="ECO:0008006" key="5">
    <source>
        <dbReference type="Google" id="ProtNLM"/>
    </source>
</evidence>
<dbReference type="RefSeq" id="WP_073373002.1">
    <property type="nucleotide sequence ID" value="NZ_FQXS01000001.1"/>
</dbReference>
<reference evidence="3 4" key="1">
    <citation type="submission" date="2016-11" db="EMBL/GenBank/DDBJ databases">
        <authorList>
            <person name="Jaros S."/>
            <person name="Januszkiewicz K."/>
            <person name="Wedrychowicz H."/>
        </authorList>
    </citation>
    <scope>NUCLEOTIDE SEQUENCE [LARGE SCALE GENOMIC DNA]</scope>
    <source>
        <strain evidence="3 4">DSM 9705</strain>
    </source>
</reference>
<accession>A0A1M5SAC9</accession>
<protein>
    <recommendedName>
        <fullName evidence="5">DUF5320 domain-containing protein</fullName>
    </recommendedName>
</protein>
<evidence type="ECO:0000313" key="4">
    <source>
        <dbReference type="Proteomes" id="UP000184139"/>
    </source>
</evidence>
<name>A0A1M5SAC9_9BACT</name>
<keyword evidence="1" id="KW-0175">Coiled coil</keyword>
<dbReference type="Pfam" id="PF17253">
    <property type="entry name" value="DUF5320"/>
    <property type="match status" value="1"/>
</dbReference>
<dbReference type="InterPro" id="IPR035205">
    <property type="entry name" value="DUF5320"/>
</dbReference>
<feature type="coiled-coil region" evidence="1">
    <location>
        <begin position="67"/>
        <end position="94"/>
    </location>
</feature>
<evidence type="ECO:0000313" key="3">
    <source>
        <dbReference type="EMBL" id="SHH35449.1"/>
    </source>
</evidence>
<sequence length="96" mass="10264">MPGFDRTGPMGGGPMTGGGFGRCAGGDRAGMYYGCGFGRGRGFGRGFGRNVPVAVPGARMAAPEDELEYLTSEAQRLEQHLQTINRQIEDLKHKTE</sequence>
<evidence type="ECO:0000256" key="1">
    <source>
        <dbReference type="SAM" id="Coils"/>
    </source>
</evidence>
<dbReference type="EMBL" id="FQXS01000001">
    <property type="protein sequence ID" value="SHH35449.1"/>
    <property type="molecule type" value="Genomic_DNA"/>
</dbReference>
<feature type="region of interest" description="Disordered" evidence="2">
    <location>
        <begin position="1"/>
        <end position="21"/>
    </location>
</feature>
<dbReference type="Proteomes" id="UP000184139">
    <property type="component" value="Unassembled WGS sequence"/>
</dbReference>
<keyword evidence="4" id="KW-1185">Reference proteome</keyword>